<evidence type="ECO:0000313" key="2">
    <source>
        <dbReference type="EMBL" id="MED6149096.1"/>
    </source>
</evidence>
<name>A0ABU6TLH0_9FABA</name>
<feature type="compositionally biased region" description="Polar residues" evidence="1">
    <location>
        <begin position="52"/>
        <end position="71"/>
    </location>
</feature>
<accession>A0ABU6TLH0</accession>
<reference evidence="2 3" key="1">
    <citation type="journal article" date="2023" name="Plants (Basel)">
        <title>Bridging the Gap: Combining Genomics and Transcriptomics Approaches to Understand Stylosanthes scabra, an Orphan Legume from the Brazilian Caatinga.</title>
        <authorList>
            <person name="Ferreira-Neto J.R.C."/>
            <person name="da Silva M.D."/>
            <person name="Binneck E."/>
            <person name="de Melo N.F."/>
            <person name="da Silva R.H."/>
            <person name="de Melo A.L.T.M."/>
            <person name="Pandolfi V."/>
            <person name="Bustamante F.O."/>
            <person name="Brasileiro-Vidal A.C."/>
            <person name="Benko-Iseppon A.M."/>
        </authorList>
    </citation>
    <scope>NUCLEOTIDE SEQUENCE [LARGE SCALE GENOMIC DNA]</scope>
    <source>
        <tissue evidence="2">Leaves</tissue>
    </source>
</reference>
<feature type="region of interest" description="Disordered" evidence="1">
    <location>
        <begin position="1"/>
        <end position="88"/>
    </location>
</feature>
<evidence type="ECO:0000313" key="3">
    <source>
        <dbReference type="Proteomes" id="UP001341840"/>
    </source>
</evidence>
<dbReference type="InterPro" id="IPR004252">
    <property type="entry name" value="Probable_transposase_24"/>
</dbReference>
<feature type="compositionally biased region" description="Polar residues" evidence="1">
    <location>
        <begin position="20"/>
        <end position="31"/>
    </location>
</feature>
<dbReference type="EMBL" id="JASCZI010091128">
    <property type="protein sequence ID" value="MED6149096.1"/>
    <property type="molecule type" value="Genomic_DNA"/>
</dbReference>
<comment type="caution">
    <text evidence="2">The sequence shown here is derived from an EMBL/GenBank/DDBJ whole genome shotgun (WGS) entry which is preliminary data.</text>
</comment>
<evidence type="ECO:0000256" key="1">
    <source>
        <dbReference type="SAM" id="MobiDB-lite"/>
    </source>
</evidence>
<dbReference type="Pfam" id="PF03004">
    <property type="entry name" value="Transposase_24"/>
    <property type="match status" value="1"/>
</dbReference>
<sequence length="286" mass="32291">MGRPRKRTSVPLDLGEAEADTSTLPATSTPVIPTPSLLEGLPAMRMIPTPESRIQSFETPGTRSQRQTPTHTTTEDVEPPPSEPDPMPWLLVDNPLPKGEEEDIAMEEKLAKQAGLVYLRWDGKNCWNKVRKGMTNIFWVFQNYYRWFFWRQDDFKKLKQTNKRNRGSKTGGSLHTGGSTTYKATRERMEVQIQPPDRRGRGVDMDCGWPQGGIYGMGVVPLHKYPPLFEDPDDDNTTSSPPDLREQETLLNREISQQAEAHAQRVAAVEAVCAENVRSLKSTVQT</sequence>
<feature type="region of interest" description="Disordered" evidence="1">
    <location>
        <begin position="161"/>
        <end position="205"/>
    </location>
</feature>
<gene>
    <name evidence="2" type="ORF">PIB30_059235</name>
</gene>
<dbReference type="Proteomes" id="UP001341840">
    <property type="component" value="Unassembled WGS sequence"/>
</dbReference>
<feature type="compositionally biased region" description="Basic and acidic residues" evidence="1">
    <location>
        <begin position="184"/>
        <end position="204"/>
    </location>
</feature>
<protein>
    <submittedName>
        <fullName evidence="2">Uncharacterized protein</fullName>
    </submittedName>
</protein>
<keyword evidence="3" id="KW-1185">Reference proteome</keyword>
<feature type="compositionally biased region" description="Low complexity" evidence="1">
    <location>
        <begin position="171"/>
        <end position="181"/>
    </location>
</feature>
<proteinExistence type="predicted"/>
<organism evidence="2 3">
    <name type="scientific">Stylosanthes scabra</name>
    <dbReference type="NCBI Taxonomy" id="79078"/>
    <lineage>
        <taxon>Eukaryota</taxon>
        <taxon>Viridiplantae</taxon>
        <taxon>Streptophyta</taxon>
        <taxon>Embryophyta</taxon>
        <taxon>Tracheophyta</taxon>
        <taxon>Spermatophyta</taxon>
        <taxon>Magnoliopsida</taxon>
        <taxon>eudicotyledons</taxon>
        <taxon>Gunneridae</taxon>
        <taxon>Pentapetalae</taxon>
        <taxon>rosids</taxon>
        <taxon>fabids</taxon>
        <taxon>Fabales</taxon>
        <taxon>Fabaceae</taxon>
        <taxon>Papilionoideae</taxon>
        <taxon>50 kb inversion clade</taxon>
        <taxon>dalbergioids sensu lato</taxon>
        <taxon>Dalbergieae</taxon>
        <taxon>Pterocarpus clade</taxon>
        <taxon>Stylosanthes</taxon>
    </lineage>
</organism>